<proteinExistence type="predicted"/>
<accession>X0ZBJ8</accession>
<evidence type="ECO:0000313" key="1">
    <source>
        <dbReference type="EMBL" id="GAG66559.1"/>
    </source>
</evidence>
<dbReference type="AlphaFoldDB" id="X0ZBJ8"/>
<protein>
    <submittedName>
        <fullName evidence="1">Uncharacterized protein</fullName>
    </submittedName>
</protein>
<dbReference type="EMBL" id="BART01002707">
    <property type="protein sequence ID" value="GAG66559.1"/>
    <property type="molecule type" value="Genomic_DNA"/>
</dbReference>
<name>X0ZBJ8_9ZZZZ</name>
<gene>
    <name evidence="1" type="ORF">S01H4_08046</name>
</gene>
<reference evidence="1" key="1">
    <citation type="journal article" date="2014" name="Front. Microbiol.">
        <title>High frequency of phylogenetically diverse reductive dehalogenase-homologous genes in deep subseafloor sedimentary metagenomes.</title>
        <authorList>
            <person name="Kawai M."/>
            <person name="Futagami T."/>
            <person name="Toyoda A."/>
            <person name="Takaki Y."/>
            <person name="Nishi S."/>
            <person name="Hori S."/>
            <person name="Arai W."/>
            <person name="Tsubouchi T."/>
            <person name="Morono Y."/>
            <person name="Uchiyama I."/>
            <person name="Ito T."/>
            <person name="Fujiyama A."/>
            <person name="Inagaki F."/>
            <person name="Takami H."/>
        </authorList>
    </citation>
    <scope>NUCLEOTIDE SEQUENCE</scope>
    <source>
        <strain evidence="1">Expedition CK06-06</strain>
    </source>
</reference>
<comment type="caution">
    <text evidence="1">The sequence shown here is derived from an EMBL/GenBank/DDBJ whole genome shotgun (WGS) entry which is preliminary data.</text>
</comment>
<sequence length="45" mass="5095">MNATETRDNGIIMGVRIQLLKKAVPFTRSYNKAPKHKGKNIIRGK</sequence>
<organism evidence="1">
    <name type="scientific">marine sediment metagenome</name>
    <dbReference type="NCBI Taxonomy" id="412755"/>
    <lineage>
        <taxon>unclassified sequences</taxon>
        <taxon>metagenomes</taxon>
        <taxon>ecological metagenomes</taxon>
    </lineage>
</organism>